<reference evidence="1" key="1">
    <citation type="submission" date="2017-10" db="EMBL/GenBank/DDBJ databases">
        <title>Genome sequence of cellulolytic Lachnospiraceae bacterium XHS1971 isolated from hotspring sediment.</title>
        <authorList>
            <person name="Vasudevan G."/>
            <person name="Joshi A.J."/>
            <person name="Hivarkar S."/>
            <person name="Lanjekar V.B."/>
            <person name="Dhakephalkar P.K."/>
            <person name="Dagar S."/>
        </authorList>
    </citation>
    <scope>NUCLEOTIDE SEQUENCE</scope>
    <source>
        <strain evidence="1">XHS1971</strain>
    </source>
</reference>
<protein>
    <submittedName>
        <fullName evidence="1">Uncharacterized protein</fullName>
    </submittedName>
</protein>
<sequence>MNRQLSLLESKPKLWKYDNELGVAYFCPHCKTFICDSHPICKHCGFEVDWNKEQEFKGKVKW</sequence>
<accession>A0AC61D8V7</accession>
<comment type="caution">
    <text evidence="1">The sequence shown here is derived from an EMBL/GenBank/DDBJ whole genome shotgun (WGS) entry which is preliminary data.</text>
</comment>
<keyword evidence="2" id="KW-1185">Reference proteome</keyword>
<dbReference type="Proteomes" id="UP000224460">
    <property type="component" value="Unassembled WGS sequence"/>
</dbReference>
<gene>
    <name evidence="1" type="ORF">CS063_17300</name>
</gene>
<evidence type="ECO:0000313" key="2">
    <source>
        <dbReference type="Proteomes" id="UP000224460"/>
    </source>
</evidence>
<name>A0AC61D8V7_9FIRM</name>
<dbReference type="EMBL" id="PEDL01000050">
    <property type="protein sequence ID" value="PHV69178.1"/>
    <property type="molecule type" value="Genomic_DNA"/>
</dbReference>
<proteinExistence type="predicted"/>
<organism evidence="1 2">
    <name type="scientific">Sporanaerobium hydrogeniformans</name>
    <dbReference type="NCBI Taxonomy" id="3072179"/>
    <lineage>
        <taxon>Bacteria</taxon>
        <taxon>Bacillati</taxon>
        <taxon>Bacillota</taxon>
        <taxon>Clostridia</taxon>
        <taxon>Lachnospirales</taxon>
        <taxon>Lachnospiraceae</taxon>
        <taxon>Sporanaerobium</taxon>
    </lineage>
</organism>
<evidence type="ECO:0000313" key="1">
    <source>
        <dbReference type="EMBL" id="PHV69178.1"/>
    </source>
</evidence>